<comment type="caution">
    <text evidence="1">The sequence shown here is derived from an EMBL/GenBank/DDBJ whole genome shotgun (WGS) entry which is preliminary data.</text>
</comment>
<dbReference type="AlphaFoldDB" id="A0ABC8TQD4"/>
<keyword evidence="2" id="KW-1185">Reference proteome</keyword>
<protein>
    <recommendedName>
        <fullName evidence="3">Transposase</fullName>
    </recommendedName>
</protein>
<proteinExistence type="predicted"/>
<organism evidence="1 2">
    <name type="scientific">Ilex paraguariensis</name>
    <name type="common">yerba mate</name>
    <dbReference type="NCBI Taxonomy" id="185542"/>
    <lineage>
        <taxon>Eukaryota</taxon>
        <taxon>Viridiplantae</taxon>
        <taxon>Streptophyta</taxon>
        <taxon>Embryophyta</taxon>
        <taxon>Tracheophyta</taxon>
        <taxon>Spermatophyta</taxon>
        <taxon>Magnoliopsida</taxon>
        <taxon>eudicotyledons</taxon>
        <taxon>Gunneridae</taxon>
        <taxon>Pentapetalae</taxon>
        <taxon>asterids</taxon>
        <taxon>campanulids</taxon>
        <taxon>Aquifoliales</taxon>
        <taxon>Aquifoliaceae</taxon>
        <taxon>Ilex</taxon>
    </lineage>
</organism>
<accession>A0ABC8TQD4</accession>
<name>A0ABC8TQD4_9AQUA</name>
<dbReference type="EMBL" id="CAUOFW020005724">
    <property type="protein sequence ID" value="CAK9171348.1"/>
    <property type="molecule type" value="Genomic_DNA"/>
</dbReference>
<evidence type="ECO:0000313" key="1">
    <source>
        <dbReference type="EMBL" id="CAK9171348.1"/>
    </source>
</evidence>
<dbReference type="PANTHER" id="PTHR31973:SF195">
    <property type="entry name" value="MUDR FAMILY TRANSPOSASE"/>
    <property type="match status" value="1"/>
</dbReference>
<dbReference type="PANTHER" id="PTHR31973">
    <property type="entry name" value="POLYPROTEIN, PUTATIVE-RELATED"/>
    <property type="match status" value="1"/>
</dbReference>
<gene>
    <name evidence="1" type="ORF">ILEXP_LOCUS40905</name>
</gene>
<evidence type="ECO:0000313" key="2">
    <source>
        <dbReference type="Proteomes" id="UP001642360"/>
    </source>
</evidence>
<evidence type="ECO:0008006" key="3">
    <source>
        <dbReference type="Google" id="ProtNLM"/>
    </source>
</evidence>
<reference evidence="1 2" key="1">
    <citation type="submission" date="2024-02" db="EMBL/GenBank/DDBJ databases">
        <authorList>
            <person name="Vignale AGUSTIN F."/>
            <person name="Sosa J E."/>
            <person name="Modenutti C."/>
        </authorList>
    </citation>
    <scope>NUCLEOTIDE SEQUENCE [LARGE SCALE GENOMIC DNA]</scope>
</reference>
<sequence length="108" mass="12627">MFVTKRLVDVFSDFLTSYGLDVSYHQTWIGVEKVKGMLFGDHTLSYKQLHWYMDAANNTNPGSHIVLYCDDETNRFHRLFVLQGCIEGFNYCRPILFIDGTFIKGKYK</sequence>
<dbReference type="Proteomes" id="UP001642360">
    <property type="component" value="Unassembled WGS sequence"/>
</dbReference>